<accession>A0A0D2E4S7</accession>
<dbReference type="RefSeq" id="XP_013311002.1">
    <property type="nucleotide sequence ID" value="XM_013455548.1"/>
</dbReference>
<comment type="function">
    <text evidence="13">Component of the EKC/KEOPS complex that is required for the formation of a threonylcarbamoyl group on adenosine at position 37 (t(6)A37) in tRNAs that read codons beginning with adenine. The complex is probably involved in the transfer of the threonylcarbamoyl moiety of threonylcarbamoyl-AMP (TC-AMP) to the N6 group of A37. GON7 likely plays a supporting role to the catalytic subunit KAE1 in the complex. The EKC/KEOPS complex also promotes both telomere uncapping and telomere elongation. The complex is required for efficient recruitment of transcriptional coactivators.</text>
</comment>
<gene>
    <name evidence="15" type="ORF">PV05_12006</name>
</gene>
<feature type="compositionally biased region" description="Basic and acidic residues" evidence="14">
    <location>
        <begin position="20"/>
        <end position="43"/>
    </location>
</feature>
<evidence type="ECO:0000313" key="16">
    <source>
        <dbReference type="Proteomes" id="UP000054342"/>
    </source>
</evidence>
<evidence type="ECO:0000313" key="15">
    <source>
        <dbReference type="EMBL" id="KIW50418.1"/>
    </source>
</evidence>
<keyword evidence="12" id="KW-0539">Nucleus</keyword>
<dbReference type="GeneID" id="25333914"/>
<organism evidence="15 16">
    <name type="scientific">Exophiala xenobiotica</name>
    <dbReference type="NCBI Taxonomy" id="348802"/>
    <lineage>
        <taxon>Eukaryota</taxon>
        <taxon>Fungi</taxon>
        <taxon>Dikarya</taxon>
        <taxon>Ascomycota</taxon>
        <taxon>Pezizomycotina</taxon>
        <taxon>Eurotiomycetes</taxon>
        <taxon>Chaetothyriomycetidae</taxon>
        <taxon>Chaetothyriales</taxon>
        <taxon>Herpotrichiellaceae</taxon>
        <taxon>Exophiala</taxon>
    </lineage>
</organism>
<evidence type="ECO:0000256" key="4">
    <source>
        <dbReference type="ARBA" id="ARBA00011534"/>
    </source>
</evidence>
<keyword evidence="9" id="KW-0805">Transcription regulation</keyword>
<comment type="similarity">
    <text evidence="3">Belongs to the GON7 family.</text>
</comment>
<evidence type="ECO:0000256" key="7">
    <source>
        <dbReference type="ARBA" id="ARBA00022694"/>
    </source>
</evidence>
<dbReference type="GO" id="GO:0005634">
    <property type="term" value="C:nucleus"/>
    <property type="evidence" value="ECO:0007669"/>
    <property type="project" value="UniProtKB-SubCell"/>
</dbReference>
<sequence length="106" mass="11665">MPGNSSESPAILKAAYRSPTDSKDFKQSLTAPRHEGAKSLDTEAKSKYLAELRASSKKLQDEINKYLTEKMEEDKKAQGQAGVTGTSRPDELEEEHYGEEAGDDDT</sequence>
<dbReference type="InterPro" id="IPR014849">
    <property type="entry name" value="EKC/KEOPS_Gon7"/>
</dbReference>
<evidence type="ECO:0000256" key="1">
    <source>
        <dbReference type="ARBA" id="ARBA00004123"/>
    </source>
</evidence>
<keyword evidence="16" id="KW-1185">Reference proteome</keyword>
<keyword evidence="8" id="KW-0779">Telomere</keyword>
<keyword evidence="7" id="KW-0819">tRNA processing</keyword>
<feature type="compositionally biased region" description="Acidic residues" evidence="14">
    <location>
        <begin position="91"/>
        <end position="106"/>
    </location>
</feature>
<evidence type="ECO:0000256" key="14">
    <source>
        <dbReference type="SAM" id="MobiDB-lite"/>
    </source>
</evidence>
<evidence type="ECO:0000256" key="9">
    <source>
        <dbReference type="ARBA" id="ARBA00023015"/>
    </source>
</evidence>
<keyword evidence="10" id="KW-0010">Activator</keyword>
<evidence type="ECO:0000256" key="10">
    <source>
        <dbReference type="ARBA" id="ARBA00023159"/>
    </source>
</evidence>
<reference evidence="15 16" key="1">
    <citation type="submission" date="2015-01" db="EMBL/GenBank/DDBJ databases">
        <title>The Genome Sequence of Exophiala xenobiotica CBS118157.</title>
        <authorList>
            <consortium name="The Broad Institute Genomics Platform"/>
            <person name="Cuomo C."/>
            <person name="de Hoog S."/>
            <person name="Gorbushina A."/>
            <person name="Stielow B."/>
            <person name="Teixiera M."/>
            <person name="Abouelleil A."/>
            <person name="Chapman S.B."/>
            <person name="Priest M."/>
            <person name="Young S.K."/>
            <person name="Wortman J."/>
            <person name="Nusbaum C."/>
            <person name="Birren B."/>
        </authorList>
    </citation>
    <scope>NUCLEOTIDE SEQUENCE [LARGE SCALE GENOMIC DNA]</scope>
    <source>
        <strain evidence="15 16">CBS 118157</strain>
    </source>
</reference>
<dbReference type="HOGENOM" id="CLU_146833_2_1_1"/>
<evidence type="ECO:0000256" key="6">
    <source>
        <dbReference type="ARBA" id="ARBA00022454"/>
    </source>
</evidence>
<evidence type="ECO:0000256" key="12">
    <source>
        <dbReference type="ARBA" id="ARBA00023242"/>
    </source>
</evidence>
<evidence type="ECO:0000256" key="3">
    <source>
        <dbReference type="ARBA" id="ARBA00008529"/>
    </source>
</evidence>
<comment type="subcellular location">
    <subcellularLocation>
        <location evidence="2">Chromosome</location>
        <location evidence="2">Telomere</location>
    </subcellularLocation>
    <subcellularLocation>
        <location evidence="1">Nucleus</location>
    </subcellularLocation>
</comment>
<keyword evidence="11" id="KW-0804">Transcription</keyword>
<proteinExistence type="inferred from homology"/>
<dbReference type="EMBL" id="KN847323">
    <property type="protein sequence ID" value="KIW50418.1"/>
    <property type="molecule type" value="Genomic_DNA"/>
</dbReference>
<feature type="region of interest" description="Disordered" evidence="14">
    <location>
        <begin position="1"/>
        <end position="43"/>
    </location>
</feature>
<protein>
    <recommendedName>
        <fullName evidence="5">EKC/KEOPS complex subunit GON7</fullName>
    </recommendedName>
</protein>
<evidence type="ECO:0000256" key="13">
    <source>
        <dbReference type="ARBA" id="ARBA00025393"/>
    </source>
</evidence>
<dbReference type="GO" id="GO:0008033">
    <property type="term" value="P:tRNA processing"/>
    <property type="evidence" value="ECO:0007669"/>
    <property type="project" value="UniProtKB-KW"/>
</dbReference>
<evidence type="ECO:0000256" key="2">
    <source>
        <dbReference type="ARBA" id="ARBA00004574"/>
    </source>
</evidence>
<evidence type="ECO:0000256" key="5">
    <source>
        <dbReference type="ARBA" id="ARBA00019746"/>
    </source>
</evidence>
<dbReference type="GO" id="GO:0000781">
    <property type="term" value="C:chromosome, telomeric region"/>
    <property type="evidence" value="ECO:0007669"/>
    <property type="project" value="UniProtKB-SubCell"/>
</dbReference>
<keyword evidence="6" id="KW-0158">Chromosome</keyword>
<feature type="region of interest" description="Disordered" evidence="14">
    <location>
        <begin position="70"/>
        <end position="106"/>
    </location>
</feature>
<comment type="subunit">
    <text evidence="4">Component of the EKC/KEOPS complex composed of at least BUD32, CGI121, GON7, KAE1 and PCC1; the whole complex dimerizes.</text>
</comment>
<name>A0A0D2E4S7_9EURO</name>
<evidence type="ECO:0000256" key="8">
    <source>
        <dbReference type="ARBA" id="ARBA00022895"/>
    </source>
</evidence>
<dbReference type="AlphaFoldDB" id="A0A0D2E4S7"/>
<dbReference type="OrthoDB" id="2288868at2759"/>
<evidence type="ECO:0000256" key="11">
    <source>
        <dbReference type="ARBA" id="ARBA00023163"/>
    </source>
</evidence>
<dbReference type="Pfam" id="PF08738">
    <property type="entry name" value="Gon7"/>
    <property type="match status" value="1"/>
</dbReference>
<dbReference type="Proteomes" id="UP000054342">
    <property type="component" value="Unassembled WGS sequence"/>
</dbReference>